<dbReference type="GO" id="GO:0005509">
    <property type="term" value="F:calcium ion binding"/>
    <property type="evidence" value="ECO:0007669"/>
    <property type="project" value="TreeGrafter"/>
</dbReference>
<keyword evidence="2" id="KW-0106">Calcium</keyword>
<dbReference type="GO" id="GO:0046928">
    <property type="term" value="P:regulation of neurotransmitter secretion"/>
    <property type="evidence" value="ECO:0007669"/>
    <property type="project" value="TreeGrafter"/>
</dbReference>
<evidence type="ECO:0000313" key="6">
    <source>
        <dbReference type="EMBL" id="KAG7170819.1"/>
    </source>
</evidence>
<feature type="transmembrane region" description="Helical" evidence="4">
    <location>
        <begin position="278"/>
        <end position="296"/>
    </location>
</feature>
<dbReference type="SMART" id="SM00239">
    <property type="entry name" value="C2"/>
    <property type="match status" value="2"/>
</dbReference>
<feature type="domain" description="C2" evidence="5">
    <location>
        <begin position="83"/>
        <end position="198"/>
    </location>
</feature>
<dbReference type="InterPro" id="IPR000008">
    <property type="entry name" value="C2_dom"/>
</dbReference>
<dbReference type="PANTHER" id="PTHR45911">
    <property type="entry name" value="C2 DOMAIN-CONTAINING PROTEIN"/>
    <property type="match status" value="1"/>
</dbReference>
<dbReference type="Pfam" id="PF00168">
    <property type="entry name" value="C2"/>
    <property type="match status" value="2"/>
</dbReference>
<protein>
    <submittedName>
        <fullName evidence="6">Multiple C2 and transmembrane domain-containing protein-like 1</fullName>
    </submittedName>
</protein>
<feature type="transmembrane region" description="Helical" evidence="4">
    <location>
        <begin position="381"/>
        <end position="403"/>
    </location>
</feature>
<evidence type="ECO:0000256" key="2">
    <source>
        <dbReference type="ARBA" id="ARBA00022837"/>
    </source>
</evidence>
<dbReference type="CDD" id="cd08377">
    <property type="entry name" value="C2C_MCTP_PRT"/>
    <property type="match status" value="1"/>
</dbReference>
<reference evidence="6" key="1">
    <citation type="journal article" date="2021" name="Sci. Adv.">
        <title>The American lobster genome reveals insights on longevity, neural, and immune adaptations.</title>
        <authorList>
            <person name="Polinski J.M."/>
            <person name="Zimin A.V."/>
            <person name="Clark K.F."/>
            <person name="Kohn A.B."/>
            <person name="Sadowski N."/>
            <person name="Timp W."/>
            <person name="Ptitsyn A."/>
            <person name="Khanna P."/>
            <person name="Romanova D.Y."/>
            <person name="Williams P."/>
            <person name="Greenwood S.J."/>
            <person name="Moroz L.L."/>
            <person name="Walt D.R."/>
            <person name="Bodnar A.G."/>
        </authorList>
    </citation>
    <scope>NUCLEOTIDE SEQUENCE</scope>
    <source>
        <strain evidence="6">GMGI-L3</strain>
    </source>
</reference>
<sequence>MVYLYLQRGGSRLAEQQRRLKSQIWSSVVTIVLVEGKNLPMDPDGTSDPYVKFRLGNEKYKSKVELHTLTPKWLEHLTFTCLRTRRISRTLHNLKDIGHLRVKIYKAQGLVAADIGGKSDPFCVLELINARLQTQTEYKTLSPNWNKIFSFNVKDIHSELEVTVYDEDRDHKVEFLGKVVIPLLKIKNGEKKWYSLKDKKLRARAKGTNPEILLECSVEWNPVRAAVRTFTPKEDKYMQVEQKFKRQVFITNVNRLKACIMDVYDMGMFIKSCFEWEYPIRSTLAFILFMVGTYCFEPYMIPIILLTLYLRNYIILSIVGTMMHREDDNDLSADEDDVDDDDKDKSENPEVRQGQKHMADCASPTNPRKPKVTYLVLLENMLSWGFTFCLIKFGVIFACGFFYRCLSGFFFI</sequence>
<gene>
    <name evidence="6" type="primary">Mctp-L1</name>
    <name evidence="6" type="ORF">Hamer_G023387</name>
</gene>
<evidence type="ECO:0000313" key="7">
    <source>
        <dbReference type="Proteomes" id="UP000747542"/>
    </source>
</evidence>
<dbReference type="AlphaFoldDB" id="A0A8J5KEM2"/>
<proteinExistence type="predicted"/>
<feature type="non-terminal residue" evidence="6">
    <location>
        <position position="1"/>
    </location>
</feature>
<comment type="caution">
    <text evidence="6">The sequence shown here is derived from an EMBL/GenBank/DDBJ whole genome shotgun (WGS) entry which is preliminary data.</text>
</comment>
<feature type="compositionally biased region" description="Acidic residues" evidence="3">
    <location>
        <begin position="329"/>
        <end position="342"/>
    </location>
</feature>
<keyword evidence="4 6" id="KW-0812">Transmembrane</keyword>
<evidence type="ECO:0000259" key="5">
    <source>
        <dbReference type="PROSITE" id="PS50004"/>
    </source>
</evidence>
<dbReference type="PRINTS" id="PR00360">
    <property type="entry name" value="C2DOMAIN"/>
</dbReference>
<feature type="region of interest" description="Disordered" evidence="3">
    <location>
        <begin position="329"/>
        <end position="365"/>
    </location>
</feature>
<dbReference type="Gene3D" id="2.60.40.150">
    <property type="entry name" value="C2 domain"/>
    <property type="match status" value="2"/>
</dbReference>
<dbReference type="PANTHER" id="PTHR45911:SF4">
    <property type="entry name" value="MULTIPLE C2 AND TRANSMEMBRANE DOMAIN-CONTAINING PROTEIN"/>
    <property type="match status" value="1"/>
</dbReference>
<evidence type="ECO:0000256" key="1">
    <source>
        <dbReference type="ARBA" id="ARBA00022723"/>
    </source>
</evidence>
<dbReference type="FunFam" id="2.60.40.150:FF:000167">
    <property type="entry name" value="Multiple C2 domains, transmembrane 2a"/>
    <property type="match status" value="1"/>
</dbReference>
<keyword evidence="4" id="KW-0472">Membrane</keyword>
<dbReference type="Proteomes" id="UP000747542">
    <property type="component" value="Unassembled WGS sequence"/>
</dbReference>
<keyword evidence="4" id="KW-1133">Transmembrane helix</keyword>
<name>A0A8J5KEM2_HOMAM</name>
<dbReference type="InterPro" id="IPR035892">
    <property type="entry name" value="C2_domain_sf"/>
</dbReference>
<dbReference type="GO" id="GO:0030672">
    <property type="term" value="C:synaptic vesicle membrane"/>
    <property type="evidence" value="ECO:0007669"/>
    <property type="project" value="TreeGrafter"/>
</dbReference>
<dbReference type="PROSITE" id="PS50004">
    <property type="entry name" value="C2"/>
    <property type="match status" value="1"/>
</dbReference>
<keyword evidence="1" id="KW-0479">Metal-binding</keyword>
<evidence type="ECO:0000256" key="4">
    <source>
        <dbReference type="SAM" id="Phobius"/>
    </source>
</evidence>
<keyword evidence="7" id="KW-1185">Reference proteome</keyword>
<accession>A0A8J5KEM2</accession>
<dbReference type="EMBL" id="JAHLQT010013474">
    <property type="protein sequence ID" value="KAG7170819.1"/>
    <property type="molecule type" value="Genomic_DNA"/>
</dbReference>
<organism evidence="6 7">
    <name type="scientific">Homarus americanus</name>
    <name type="common">American lobster</name>
    <dbReference type="NCBI Taxonomy" id="6706"/>
    <lineage>
        <taxon>Eukaryota</taxon>
        <taxon>Metazoa</taxon>
        <taxon>Ecdysozoa</taxon>
        <taxon>Arthropoda</taxon>
        <taxon>Crustacea</taxon>
        <taxon>Multicrustacea</taxon>
        <taxon>Malacostraca</taxon>
        <taxon>Eumalacostraca</taxon>
        <taxon>Eucarida</taxon>
        <taxon>Decapoda</taxon>
        <taxon>Pleocyemata</taxon>
        <taxon>Astacidea</taxon>
        <taxon>Nephropoidea</taxon>
        <taxon>Nephropidae</taxon>
        <taxon>Homarus</taxon>
    </lineage>
</organism>
<dbReference type="SUPFAM" id="SSF49562">
    <property type="entry name" value="C2 domain (Calcium/lipid-binding domain, CaLB)"/>
    <property type="match status" value="2"/>
</dbReference>
<evidence type="ECO:0000256" key="3">
    <source>
        <dbReference type="SAM" id="MobiDB-lite"/>
    </source>
</evidence>